<accession>A0A1M6Y7Q6</accession>
<dbReference type="InterPro" id="IPR026555">
    <property type="entry name" value="NSL3/Tex30"/>
</dbReference>
<organism evidence="2 3">
    <name type="scientific">Bradyrhizobium lablabi</name>
    <dbReference type="NCBI Taxonomy" id="722472"/>
    <lineage>
        <taxon>Bacteria</taxon>
        <taxon>Pseudomonadati</taxon>
        <taxon>Pseudomonadota</taxon>
        <taxon>Alphaproteobacteria</taxon>
        <taxon>Hyphomicrobiales</taxon>
        <taxon>Nitrobacteraceae</taxon>
        <taxon>Bradyrhizobium</taxon>
    </lineage>
</organism>
<dbReference type="SUPFAM" id="SSF53474">
    <property type="entry name" value="alpha/beta-Hydrolases"/>
    <property type="match status" value="1"/>
</dbReference>
<evidence type="ECO:0000313" key="2">
    <source>
        <dbReference type="EMBL" id="SED07883.1"/>
    </source>
</evidence>
<reference evidence="2 3" key="1">
    <citation type="submission" date="2016-10" db="EMBL/GenBank/DDBJ databases">
        <authorList>
            <person name="de Groot N.N."/>
        </authorList>
    </citation>
    <scope>NUCLEOTIDE SEQUENCE [LARGE SCALE GENOMIC DNA]</scope>
    <source>
        <strain evidence="2 3">GAS522</strain>
    </source>
</reference>
<dbReference type="PANTHER" id="PTHR13136:SF11">
    <property type="entry name" value="TESTIS-EXPRESSED PROTEIN 30"/>
    <property type="match status" value="1"/>
</dbReference>
<dbReference type="AlphaFoldDB" id="A0A1M6Y7Q6"/>
<evidence type="ECO:0000259" key="1">
    <source>
        <dbReference type="Pfam" id="PF20408"/>
    </source>
</evidence>
<dbReference type="Gene3D" id="3.40.50.1820">
    <property type="entry name" value="alpha/beta hydrolase"/>
    <property type="match status" value="1"/>
</dbReference>
<evidence type="ECO:0000313" key="3">
    <source>
        <dbReference type="Proteomes" id="UP000183208"/>
    </source>
</evidence>
<dbReference type="PANTHER" id="PTHR13136">
    <property type="entry name" value="TESTIS DEVELOPMENT PROTEIN PRTD"/>
    <property type="match status" value="1"/>
</dbReference>
<sequence length="290" mass="30784">MFLSMNPVVPALPALNRPAGVPRQVCVRRAWNVESGAFNNIAEISHLRSHTQNHLLKIASLGIADLKAVDAQKLEIAIPDAAPVSALLIRPARARAAYVFAHGAGAGMTHASMQAIAAGLGERGIATLRYQFPYMESGSKRPDSPAVAHLAVRAAVTEAGRCCDGLPLVAGGKSFGGRMTSQAQALSPLPGVRGLAFLGFPLHPAGKPSSDRAKHLADIRIPMLFLQGTRDALAELSLLEPVVKGLGRLATLHLVDEADHSFHVLKRSGRNDREVMDEVLDSFAAWVDGL</sequence>
<dbReference type="EMBL" id="FNTI01000001">
    <property type="protein sequence ID" value="SED07883.1"/>
    <property type="molecule type" value="Genomic_DNA"/>
</dbReference>
<name>A0A1M6Y7Q6_9BRAD</name>
<proteinExistence type="predicted"/>
<dbReference type="Pfam" id="PF20408">
    <property type="entry name" value="Abhydrolase_11"/>
    <property type="match status" value="1"/>
</dbReference>
<dbReference type="InterPro" id="IPR029058">
    <property type="entry name" value="AB_hydrolase_fold"/>
</dbReference>
<protein>
    <recommendedName>
        <fullName evidence="1">KANL3/Tex30 alpha/beta hydrolase-like domain-containing protein</fullName>
    </recommendedName>
</protein>
<dbReference type="Proteomes" id="UP000183208">
    <property type="component" value="Unassembled WGS sequence"/>
</dbReference>
<gene>
    <name evidence="2" type="ORF">SAMN05444171_3063</name>
</gene>
<dbReference type="InterPro" id="IPR046879">
    <property type="entry name" value="KANL3/Tex30_Abhydrolase"/>
</dbReference>
<feature type="domain" description="KANL3/Tex30 alpha/beta hydrolase-like" evidence="1">
    <location>
        <begin position="95"/>
        <end position="287"/>
    </location>
</feature>